<feature type="transmembrane region" description="Helical" evidence="8">
    <location>
        <begin position="32"/>
        <end position="51"/>
    </location>
</feature>
<gene>
    <name evidence="9" type="ORF">LEP1GSC081_2404</name>
</gene>
<dbReference type="AlphaFoldDB" id="A0A0E2B7R7"/>
<feature type="transmembrane region" description="Helical" evidence="8">
    <location>
        <begin position="161"/>
        <end position="184"/>
    </location>
</feature>
<feature type="transmembrane region" description="Helical" evidence="8">
    <location>
        <begin position="504"/>
        <end position="523"/>
    </location>
</feature>
<name>A0A0E2B7R7_9LEPT</name>
<keyword evidence="5 8" id="KW-1133">Transmembrane helix</keyword>
<feature type="transmembrane region" description="Helical" evidence="8">
    <location>
        <begin position="382"/>
        <end position="404"/>
    </location>
</feature>
<feature type="transmembrane region" description="Helical" evidence="8">
    <location>
        <begin position="279"/>
        <end position="298"/>
    </location>
</feature>
<evidence type="ECO:0000256" key="7">
    <source>
        <dbReference type="ARBA" id="ARBA00023136"/>
    </source>
</evidence>
<dbReference type="GO" id="GO:0030001">
    <property type="term" value="P:metal ion transport"/>
    <property type="evidence" value="ECO:0007669"/>
    <property type="project" value="UniProtKB-ARBA"/>
</dbReference>
<evidence type="ECO:0000256" key="5">
    <source>
        <dbReference type="ARBA" id="ARBA00022989"/>
    </source>
</evidence>
<evidence type="ECO:0000313" key="9">
    <source>
        <dbReference type="EMBL" id="EKO17363.1"/>
    </source>
</evidence>
<keyword evidence="4 8" id="KW-0812">Transmembrane</keyword>
<evidence type="ECO:0000256" key="4">
    <source>
        <dbReference type="ARBA" id="ARBA00022692"/>
    </source>
</evidence>
<dbReference type="PANTHER" id="PTHR32024:SF1">
    <property type="entry name" value="KTR SYSTEM POTASSIUM UPTAKE PROTEIN B"/>
    <property type="match status" value="1"/>
</dbReference>
<dbReference type="PANTHER" id="PTHR32024">
    <property type="entry name" value="TRK SYSTEM POTASSIUM UPTAKE PROTEIN TRKG-RELATED"/>
    <property type="match status" value="1"/>
</dbReference>
<dbReference type="InterPro" id="IPR003445">
    <property type="entry name" value="Cat_transpt"/>
</dbReference>
<reference evidence="9 10" key="1">
    <citation type="submission" date="2012-10" db="EMBL/GenBank/DDBJ databases">
        <authorList>
            <person name="Harkins D.M."/>
            <person name="Durkin A.S."/>
            <person name="Brinkac L.M."/>
            <person name="Selengut J.D."/>
            <person name="Sanka R."/>
            <person name="DePew J."/>
            <person name="Purushe J."/>
            <person name="Peacock S.J."/>
            <person name="Thaipadungpanit J."/>
            <person name="Wuthiekanun V.W."/>
            <person name="Day N.P."/>
            <person name="Vinetz J.M."/>
            <person name="Sutton G.G."/>
            <person name="Nelson W.C."/>
            <person name="Fouts D.E."/>
        </authorList>
    </citation>
    <scope>NUCLEOTIDE SEQUENCE [LARGE SCALE GENOMIC DNA]</scope>
    <source>
        <strain evidence="9 10">H1</strain>
    </source>
</reference>
<sequence length="599" mass="66181">MNSIKDIIFKLSNIRRNVTIFYQTKIYPFLRIYYSICGTISLCLLVLIYGFYYPHEWTHWIRLLVNVIVVSLVVYEALSFIFVENNLFDYLKTHKTEAIVVFLIVFQEIISQEIYEILTLDSLSGEDASLAFLSLSQLFLLFSNFSRLIRKTELLNYRQISPSLVIAVSFGILILLGTLALSLPRAQATSISTIDVFFTVVSAVCVTGLSTISVSTQLTGTGQTILIILIQIGGLGLMTLTVFFAIFLAGQVSVTNKLLIKDLFSQESVGRASSVLKQVAAQTFLIEAIGALLIFICYPNPNEMDLKNKIFYSLFHSVSSFCNAGFSTFPKGFETDWMLNQKEFLSVVMILIVLGGLGFPTVNHLVQWVFKIGDHPKRMELGVKLILTVTVGLILFGMVSYYVLERKETLSGLGVIDGMFHSLFYSISSRTAGFNTLSISKMGTPMIFVSLFLMWVGASPNGTGGGIKTTTLAISVLHLFNHIRGKEELEVFGRRISSGTTSRASAGILVSLFLIFFGIFFLTCTENSAFLDLCYEVVSAFGTAGLSRGITPSLTSAGKVLICLIMFCGRVGMLTILIAFVPKEKKSGLKFPEESIIVG</sequence>
<dbReference type="Proteomes" id="UP000006253">
    <property type="component" value="Unassembled WGS sequence"/>
</dbReference>
<organism evidence="9 10">
    <name type="scientific">Leptospira kirschneri str. H1</name>
    <dbReference type="NCBI Taxonomy" id="1049966"/>
    <lineage>
        <taxon>Bacteria</taxon>
        <taxon>Pseudomonadati</taxon>
        <taxon>Spirochaetota</taxon>
        <taxon>Spirochaetia</taxon>
        <taxon>Leptospirales</taxon>
        <taxon>Leptospiraceae</taxon>
        <taxon>Leptospira</taxon>
    </lineage>
</organism>
<feature type="transmembrane region" description="Helical" evidence="8">
    <location>
        <begin position="196"/>
        <end position="214"/>
    </location>
</feature>
<accession>A0A0E2B7R7</accession>
<feature type="transmembrane region" description="Helical" evidence="8">
    <location>
        <begin position="410"/>
        <end position="427"/>
    </location>
</feature>
<keyword evidence="3" id="KW-1003">Cell membrane</keyword>
<evidence type="ECO:0000256" key="8">
    <source>
        <dbReference type="SAM" id="Phobius"/>
    </source>
</evidence>
<keyword evidence="7 8" id="KW-0472">Membrane</keyword>
<feature type="transmembrane region" description="Helical" evidence="8">
    <location>
        <begin position="439"/>
        <end position="458"/>
    </location>
</feature>
<evidence type="ECO:0000256" key="3">
    <source>
        <dbReference type="ARBA" id="ARBA00022475"/>
    </source>
</evidence>
<dbReference type="GO" id="GO:0008324">
    <property type="term" value="F:monoatomic cation transmembrane transporter activity"/>
    <property type="evidence" value="ECO:0007669"/>
    <property type="project" value="InterPro"/>
</dbReference>
<comment type="subcellular location">
    <subcellularLocation>
        <location evidence="1">Cell membrane</location>
        <topology evidence="1">Multi-pass membrane protein</topology>
    </subcellularLocation>
</comment>
<proteinExistence type="predicted"/>
<evidence type="ECO:0000313" key="10">
    <source>
        <dbReference type="Proteomes" id="UP000006253"/>
    </source>
</evidence>
<feature type="transmembrane region" description="Helical" evidence="8">
    <location>
        <begin position="344"/>
        <end position="370"/>
    </location>
</feature>
<protein>
    <submittedName>
        <fullName evidence="9">Cation transport protein</fullName>
    </submittedName>
</protein>
<dbReference type="Pfam" id="PF02386">
    <property type="entry name" value="TrkH"/>
    <property type="match status" value="1"/>
</dbReference>
<feature type="transmembrane region" description="Helical" evidence="8">
    <location>
        <begin position="226"/>
        <end position="249"/>
    </location>
</feature>
<keyword evidence="6" id="KW-0406">Ion transport</keyword>
<feature type="transmembrane region" description="Helical" evidence="8">
    <location>
        <begin position="63"/>
        <end position="83"/>
    </location>
</feature>
<evidence type="ECO:0000256" key="6">
    <source>
        <dbReference type="ARBA" id="ARBA00023065"/>
    </source>
</evidence>
<evidence type="ECO:0000256" key="2">
    <source>
        <dbReference type="ARBA" id="ARBA00022448"/>
    </source>
</evidence>
<dbReference type="EMBL" id="AHMY02000011">
    <property type="protein sequence ID" value="EKO17363.1"/>
    <property type="molecule type" value="Genomic_DNA"/>
</dbReference>
<feature type="transmembrane region" description="Helical" evidence="8">
    <location>
        <begin position="557"/>
        <end position="581"/>
    </location>
</feature>
<dbReference type="RefSeq" id="WP_004764392.1">
    <property type="nucleotide sequence ID" value="NZ_AHMY02000011.1"/>
</dbReference>
<evidence type="ECO:0000256" key="1">
    <source>
        <dbReference type="ARBA" id="ARBA00004651"/>
    </source>
</evidence>
<keyword evidence="2" id="KW-0813">Transport</keyword>
<comment type="caution">
    <text evidence="9">The sequence shown here is derived from an EMBL/GenBank/DDBJ whole genome shotgun (WGS) entry which is preliminary data.</text>
</comment>
<dbReference type="GO" id="GO:0005886">
    <property type="term" value="C:plasma membrane"/>
    <property type="evidence" value="ECO:0007669"/>
    <property type="project" value="UniProtKB-SubCell"/>
</dbReference>